<reference evidence="1 2" key="1">
    <citation type="journal article" date="2001" name="J. Bacteriol.">
        <title>Genome sequence and comparative analysis of the solvent-producing bacterium Clostridium acetobutylicum.</title>
        <authorList>
            <person name="Nolling J."/>
            <person name="Breton G."/>
            <person name="Omelchenko M.V."/>
            <person name="Makarova K.S."/>
            <person name="Zeng Q."/>
            <person name="Gibson R."/>
            <person name="Lee H.M."/>
            <person name="Dubois J."/>
            <person name="Qiu D."/>
            <person name="Hitti J."/>
            <person name="Wolf Y.I."/>
            <person name="Tatusov R.L."/>
            <person name="Sabathe F."/>
            <person name="Doucette-Stamm L."/>
            <person name="Soucaille P."/>
            <person name="Daly M.J."/>
            <person name="Bennett G.N."/>
            <person name="Koonin E.V."/>
            <person name="Smith D.R."/>
        </authorList>
    </citation>
    <scope>NUCLEOTIDE SEQUENCE [LARGE SCALE GENOMIC DNA]</scope>
    <source>
        <strain evidence="2">ATCC 824 / DSM 792 / JCM 1419 / LMG 5710 / VKM B-1787</strain>
    </source>
</reference>
<protein>
    <submittedName>
        <fullName evidence="1">Metal-dependent hydrolases of the metallobeta-lactamase superfamily</fullName>
    </submittedName>
</protein>
<dbReference type="KEGG" id="cac:CA_C0364"/>
<dbReference type="PIR" id="E96944">
    <property type="entry name" value="E96944"/>
</dbReference>
<dbReference type="InterPro" id="IPR036866">
    <property type="entry name" value="RibonucZ/Hydroxyglut_hydro"/>
</dbReference>
<dbReference type="PANTHER" id="PTHR42663:SF6">
    <property type="entry name" value="HYDROLASE C777.06C-RELATED"/>
    <property type="match status" value="1"/>
</dbReference>
<keyword evidence="2" id="KW-1185">Reference proteome</keyword>
<dbReference type="SUPFAM" id="SSF56281">
    <property type="entry name" value="Metallo-hydrolase/oxidoreductase"/>
    <property type="match status" value="1"/>
</dbReference>
<dbReference type="Pfam" id="PF23023">
    <property type="entry name" value="Anti-Pycsar_Apyc1"/>
    <property type="match status" value="1"/>
</dbReference>
<evidence type="ECO:0000313" key="1">
    <source>
        <dbReference type="EMBL" id="AAK78344.1"/>
    </source>
</evidence>
<dbReference type="Proteomes" id="UP000000814">
    <property type="component" value="Chromosome"/>
</dbReference>
<proteinExistence type="predicted"/>
<keyword evidence="1" id="KW-0378">Hydrolase</keyword>
<dbReference type="PANTHER" id="PTHR42663">
    <property type="entry name" value="HYDROLASE C777.06C-RELATED-RELATED"/>
    <property type="match status" value="1"/>
</dbReference>
<dbReference type="eggNOG" id="COG1234">
    <property type="taxonomic scope" value="Bacteria"/>
</dbReference>
<dbReference type="SMR" id="Q97M36"/>
<sequence length="167" mass="18815">MFDFIGNGSAFNTERGNNSAFIKKNSSMILVDCGGTVFHRIKQLNLLQDIKNLYIIITHTHPDHIGSLGDLIFYCYYILKFKPTIIYPNKDIITDFFNIIGVGDEMYELVSDNKVNLTAPEFGDLNIEFIPASHVGVIPAYGFLIGMSDNLVYYSGDGNKLPEKNYK</sequence>
<dbReference type="AlphaFoldDB" id="Q97M36"/>
<accession>Q97M36</accession>
<dbReference type="Gene3D" id="3.60.15.10">
    <property type="entry name" value="Ribonuclease Z/Hydroxyacylglutathione hydrolase-like"/>
    <property type="match status" value="1"/>
</dbReference>
<evidence type="ECO:0000313" key="2">
    <source>
        <dbReference type="Proteomes" id="UP000000814"/>
    </source>
</evidence>
<gene>
    <name evidence="1" type="ordered locus">CA_C0364</name>
</gene>
<organism evidence="1 2">
    <name type="scientific">Clostridium acetobutylicum (strain ATCC 824 / DSM 792 / JCM 1419 / IAM 19013 / LMG 5710 / NBRC 13948 / NRRL B-527 / VKM B-1787 / 2291 / W)</name>
    <dbReference type="NCBI Taxonomy" id="272562"/>
    <lineage>
        <taxon>Bacteria</taxon>
        <taxon>Bacillati</taxon>
        <taxon>Bacillota</taxon>
        <taxon>Clostridia</taxon>
        <taxon>Eubacteriales</taxon>
        <taxon>Clostridiaceae</taxon>
        <taxon>Clostridium</taxon>
    </lineage>
</organism>
<dbReference type="EMBL" id="AE001437">
    <property type="protein sequence ID" value="AAK78344.1"/>
    <property type="molecule type" value="Genomic_DNA"/>
</dbReference>
<dbReference type="RefSeq" id="WP_010963686.1">
    <property type="nucleotide sequence ID" value="NC_003030.1"/>
</dbReference>
<dbReference type="HOGENOM" id="CLU_102479_0_0_9"/>
<name>Q97M36_CLOAB</name>
<dbReference type="GO" id="GO:0016787">
    <property type="term" value="F:hydrolase activity"/>
    <property type="evidence" value="ECO:0007669"/>
    <property type="project" value="UniProtKB-KW"/>
</dbReference>
<dbReference type="STRING" id="272562.CA_C0364"/>